<feature type="non-terminal residue" evidence="2">
    <location>
        <position position="1"/>
    </location>
</feature>
<dbReference type="AlphaFoldDB" id="A0A8E2E6Z3"/>
<dbReference type="PANTHER" id="PTHR33112">
    <property type="entry name" value="DOMAIN PROTEIN, PUTATIVE-RELATED"/>
    <property type="match status" value="1"/>
</dbReference>
<sequence>ASSWLQQCLRKHKRCGSKTTVPLPRAVLDLGAPDSGTPLKLYETTDNENSRYMCLSHCWGDAEYPAKTTTLTLNQNKASISWDILPKTFQDAITFTSWLKIRYLWIDSLCIVQDSKEDWQEESAKMVDIYRRSFLTIAATGATSDHEGCFSTTSPEKQAQRLSGHSFDGKPYDFYFRAPLKHATFGEYYTSIPDEEHYSKRRDFPLIGRAWCYQEIFLSPRVLHFSKDEATWECMEYAACECAGLTSPLHPRFENNSPKKHYSLSLESSLDDLEVRRRKLVEEYSSLGLTL</sequence>
<dbReference type="EMBL" id="KV745054">
    <property type="protein sequence ID" value="OCK78532.1"/>
    <property type="molecule type" value="Genomic_DNA"/>
</dbReference>
<feature type="domain" description="Heterokaryon incompatibility" evidence="1">
    <location>
        <begin position="52"/>
        <end position="215"/>
    </location>
</feature>
<reference evidence="2 3" key="1">
    <citation type="journal article" date="2016" name="Nat. Commun.">
        <title>Ectomycorrhizal ecology is imprinted in the genome of the dominant symbiotic fungus Cenococcum geophilum.</title>
        <authorList>
            <consortium name="DOE Joint Genome Institute"/>
            <person name="Peter M."/>
            <person name="Kohler A."/>
            <person name="Ohm R.A."/>
            <person name="Kuo A."/>
            <person name="Krutzmann J."/>
            <person name="Morin E."/>
            <person name="Arend M."/>
            <person name="Barry K.W."/>
            <person name="Binder M."/>
            <person name="Choi C."/>
            <person name="Clum A."/>
            <person name="Copeland A."/>
            <person name="Grisel N."/>
            <person name="Haridas S."/>
            <person name="Kipfer T."/>
            <person name="LaButti K."/>
            <person name="Lindquist E."/>
            <person name="Lipzen A."/>
            <person name="Maire R."/>
            <person name="Meier B."/>
            <person name="Mihaltcheva S."/>
            <person name="Molinier V."/>
            <person name="Murat C."/>
            <person name="Poggeler S."/>
            <person name="Quandt C.A."/>
            <person name="Sperisen C."/>
            <person name="Tritt A."/>
            <person name="Tisserant E."/>
            <person name="Crous P.W."/>
            <person name="Henrissat B."/>
            <person name="Nehls U."/>
            <person name="Egli S."/>
            <person name="Spatafora J.W."/>
            <person name="Grigoriev I.V."/>
            <person name="Martin F.M."/>
        </authorList>
    </citation>
    <scope>NUCLEOTIDE SEQUENCE [LARGE SCALE GENOMIC DNA]</scope>
    <source>
        <strain evidence="2 3">CBS 459.81</strain>
    </source>
</reference>
<accession>A0A8E2E6Z3</accession>
<evidence type="ECO:0000313" key="3">
    <source>
        <dbReference type="Proteomes" id="UP000250266"/>
    </source>
</evidence>
<proteinExistence type="predicted"/>
<organism evidence="2 3">
    <name type="scientific">Lepidopterella palustris CBS 459.81</name>
    <dbReference type="NCBI Taxonomy" id="1314670"/>
    <lineage>
        <taxon>Eukaryota</taxon>
        <taxon>Fungi</taxon>
        <taxon>Dikarya</taxon>
        <taxon>Ascomycota</taxon>
        <taxon>Pezizomycotina</taxon>
        <taxon>Dothideomycetes</taxon>
        <taxon>Pleosporomycetidae</taxon>
        <taxon>Mytilinidiales</taxon>
        <taxon>Argynnaceae</taxon>
        <taxon>Lepidopterella</taxon>
    </lineage>
</organism>
<evidence type="ECO:0000259" key="1">
    <source>
        <dbReference type="Pfam" id="PF06985"/>
    </source>
</evidence>
<name>A0A8E2E6Z3_9PEZI</name>
<dbReference type="OrthoDB" id="3486565at2759"/>
<dbReference type="PANTHER" id="PTHR33112:SF9">
    <property type="entry name" value="HETEROKARYON INCOMPATIBILITY DOMAIN-CONTAINING PROTEIN"/>
    <property type="match status" value="1"/>
</dbReference>
<evidence type="ECO:0000313" key="2">
    <source>
        <dbReference type="EMBL" id="OCK78532.1"/>
    </source>
</evidence>
<dbReference type="InterPro" id="IPR010730">
    <property type="entry name" value="HET"/>
</dbReference>
<protein>
    <submittedName>
        <fullName evidence="2">HET-domain-containing protein</fullName>
    </submittedName>
</protein>
<gene>
    <name evidence="2" type="ORF">K432DRAFT_301787</name>
</gene>
<keyword evidence="3" id="KW-1185">Reference proteome</keyword>
<dbReference type="Proteomes" id="UP000250266">
    <property type="component" value="Unassembled WGS sequence"/>
</dbReference>
<dbReference type="Pfam" id="PF06985">
    <property type="entry name" value="HET"/>
    <property type="match status" value="1"/>
</dbReference>